<proteinExistence type="predicted"/>
<evidence type="ECO:0000256" key="1">
    <source>
        <dbReference type="SAM" id="MobiDB-lite"/>
    </source>
</evidence>
<name>A0A1H1MT07_9MICO</name>
<feature type="compositionally biased region" description="Polar residues" evidence="1">
    <location>
        <begin position="1"/>
        <end position="26"/>
    </location>
</feature>
<gene>
    <name evidence="3" type="ORF">SAMN04489834_0478</name>
</gene>
<evidence type="ECO:0000313" key="3">
    <source>
        <dbReference type="EMBL" id="SDR90001.1"/>
    </source>
</evidence>
<keyword evidence="4" id="KW-1185">Reference proteome</keyword>
<evidence type="ECO:0000256" key="2">
    <source>
        <dbReference type="SAM" id="Phobius"/>
    </source>
</evidence>
<keyword evidence="2" id="KW-0812">Transmembrane</keyword>
<protein>
    <submittedName>
        <fullName evidence="3">Uncharacterized protein</fullName>
    </submittedName>
</protein>
<dbReference type="RefSeq" id="WP_231919312.1">
    <property type="nucleotide sequence ID" value="NZ_LT629742.1"/>
</dbReference>
<feature type="transmembrane region" description="Helical" evidence="2">
    <location>
        <begin position="68"/>
        <end position="89"/>
    </location>
</feature>
<reference evidence="4" key="1">
    <citation type="submission" date="2016-10" db="EMBL/GenBank/DDBJ databases">
        <authorList>
            <person name="Varghese N."/>
            <person name="Submissions S."/>
        </authorList>
    </citation>
    <scope>NUCLEOTIDE SEQUENCE [LARGE SCALE GENOMIC DNA]</scope>
    <source>
        <strain evidence="4">DSM 21772</strain>
    </source>
</reference>
<dbReference type="Proteomes" id="UP000181956">
    <property type="component" value="Chromosome I"/>
</dbReference>
<accession>A0A1H1MT07</accession>
<dbReference type="STRING" id="412690.SAMN04489834_0478"/>
<organism evidence="3 4">
    <name type="scientific">Microterricola viridarii</name>
    <dbReference type="NCBI Taxonomy" id="412690"/>
    <lineage>
        <taxon>Bacteria</taxon>
        <taxon>Bacillati</taxon>
        <taxon>Actinomycetota</taxon>
        <taxon>Actinomycetes</taxon>
        <taxon>Micrococcales</taxon>
        <taxon>Microbacteriaceae</taxon>
        <taxon>Microterricola</taxon>
    </lineage>
</organism>
<evidence type="ECO:0000313" key="4">
    <source>
        <dbReference type="Proteomes" id="UP000181956"/>
    </source>
</evidence>
<sequence length="105" mass="11483">MSENVPQPTETQPTEIRPTGTQQAGTQPPRPPSVHARALITWLAIFPLVTLGFYVLEPFAGGWNPVLRAFVLSIVVVPLAAYLVVPQLLRGYLSLRGRWAGGPRL</sequence>
<feature type="transmembrane region" description="Helical" evidence="2">
    <location>
        <begin position="38"/>
        <end position="56"/>
    </location>
</feature>
<keyword evidence="2" id="KW-0472">Membrane</keyword>
<dbReference type="EMBL" id="LT629742">
    <property type="protein sequence ID" value="SDR90001.1"/>
    <property type="molecule type" value="Genomic_DNA"/>
</dbReference>
<feature type="region of interest" description="Disordered" evidence="1">
    <location>
        <begin position="1"/>
        <end position="33"/>
    </location>
</feature>
<keyword evidence="2" id="KW-1133">Transmembrane helix</keyword>
<dbReference type="AlphaFoldDB" id="A0A1H1MT07"/>